<sequence>MEGEYDSLFGREWLAQFKQEFNWDSLFTFQVQAVAASAPQLTVDQERQLDQLLARHAGVFSNSAGKLIGPPVKVHFKPGATPVFARAREIPHALRHAYAKEIDAKLASGPYVKVDYSEWASTTHVVMKKNGKIRITDNYKPTLNQRIIIDEHPIPRAERIFSEIEGATVFAHLDITDAYTHLVVDEEFSQALTLNTPTHGLIRPLRAVYGAANIPAIWQRRIEAVIKGIQKVRNFFDDILVFASSFEELLVILDELLGRLEEHGLRLNRAKCIFAAPAVEMLGHKIDAQGVHKSDTHIEAIRDAPKPSTPEEMELFIGKATYYNAFIPDLATKARPLRDMLLVEPFKWTSEAEKAYVELRNILISPQVLMPYDPSLPLLLATDASAIGLGAVLSHKLSSGLERPIAYASRTMTATEQRYPQIDKEALAIIFGVQKFFNYLYARRFTLITDHKPLTQILHPEKSLPVLCISRMANYADYLSHFIYDVQFKSTKANANADYCSRAPLAITTNSIYEGCRREGEEATEFDEFDTFMLCQIKQLPVRAEQIARETRKDTHLGEIVRLLEAGKNLACYGYKAPEANYSLSSNCLIFEHRVVVPPSLSPAILDDLHAAHVGIVKMKGLARSFVYWPGIDADIERIAKSCTECARHAHAPPKFREHHWEYPTGPWERIHIDYAGPVAGMMLLIVVDAYIQAVAASAPQLTVDQERQLDQLLARHAGVFSNSAGKLIGPPVKVHFKPGATPVFARAREIPHALRHAYAKEIDAKLASGPYVKVDYSEWASTTHVVMKKNGKIRITGNYKPTLNQRIIIDEHPIPRAERIFSEIEGATVFAHLDITDAYTHLVVDEEFSQALTLNTPTHGLIRPLRAVYGAANIPAIWQRRIEAVIKGI</sequence>
<evidence type="ECO:0000256" key="3">
    <source>
        <dbReference type="ARBA" id="ARBA00022722"/>
    </source>
</evidence>
<evidence type="ECO:0000256" key="5">
    <source>
        <dbReference type="ARBA" id="ARBA00022918"/>
    </source>
</evidence>
<evidence type="ECO:0000256" key="6">
    <source>
        <dbReference type="ARBA" id="ARBA00023268"/>
    </source>
</evidence>
<feature type="domain" description="Reverse transcriptase/retrotransposon-derived protein RNase H-like" evidence="8">
    <location>
        <begin position="348"/>
        <end position="447"/>
    </location>
</feature>
<reference evidence="11" key="1">
    <citation type="submission" date="2025-08" db="UniProtKB">
        <authorList>
            <consortium name="RefSeq"/>
        </authorList>
    </citation>
    <scope>IDENTIFICATION</scope>
    <source>
        <tissue evidence="11">Whole body</tissue>
    </source>
</reference>
<feature type="domain" description="Integrase zinc-binding" evidence="9">
    <location>
        <begin position="597"/>
        <end position="650"/>
    </location>
</feature>
<keyword evidence="5" id="KW-0695">RNA-directed DNA polymerase</keyword>
<dbReference type="KEGG" id="ccal:108629313"/>
<dbReference type="Proteomes" id="UP000694925">
    <property type="component" value="Unplaced"/>
</dbReference>
<evidence type="ECO:0000256" key="4">
    <source>
        <dbReference type="ARBA" id="ARBA00022759"/>
    </source>
</evidence>
<evidence type="ECO:0000313" key="11">
    <source>
        <dbReference type="RefSeq" id="XP_017887400.1"/>
    </source>
</evidence>
<feature type="domain" description="Reverse transcriptase" evidence="7">
    <location>
        <begin position="128"/>
        <end position="286"/>
    </location>
</feature>
<evidence type="ECO:0000259" key="8">
    <source>
        <dbReference type="Pfam" id="PF17919"/>
    </source>
</evidence>
<name>A0AAJ7J8G5_9HYME</name>
<keyword evidence="6" id="KW-0511">Multifunctional enzyme</keyword>
<dbReference type="EC" id="2.7.7.49" evidence="1"/>
<keyword evidence="10" id="KW-1185">Reference proteome</keyword>
<evidence type="ECO:0000256" key="2">
    <source>
        <dbReference type="ARBA" id="ARBA00022695"/>
    </source>
</evidence>
<dbReference type="Gene3D" id="3.10.10.10">
    <property type="entry name" value="HIV Type 1 Reverse Transcriptase, subunit A, domain 1"/>
    <property type="match status" value="2"/>
</dbReference>
<dbReference type="CDD" id="cd09274">
    <property type="entry name" value="RNase_HI_RT_Ty3"/>
    <property type="match status" value="1"/>
</dbReference>
<dbReference type="InterPro" id="IPR050951">
    <property type="entry name" value="Retrovirus_Pol_polyprotein"/>
</dbReference>
<keyword evidence="2" id="KW-0808">Transferase</keyword>
<dbReference type="SUPFAM" id="SSF56672">
    <property type="entry name" value="DNA/RNA polymerases"/>
    <property type="match status" value="2"/>
</dbReference>
<proteinExistence type="predicted"/>
<dbReference type="PANTHER" id="PTHR37984:SF5">
    <property type="entry name" value="PROTEIN NYNRIN-LIKE"/>
    <property type="match status" value="1"/>
</dbReference>
<dbReference type="FunFam" id="3.10.20.370:FF:000001">
    <property type="entry name" value="Retrovirus-related Pol polyprotein from transposon 17.6-like protein"/>
    <property type="match status" value="1"/>
</dbReference>
<dbReference type="InterPro" id="IPR043502">
    <property type="entry name" value="DNA/RNA_pol_sf"/>
</dbReference>
<gene>
    <name evidence="11" type="primary">LOC108629313</name>
</gene>
<protein>
    <recommendedName>
        <fullName evidence="1">RNA-directed DNA polymerase</fullName>
        <ecNumber evidence="1">2.7.7.49</ecNumber>
    </recommendedName>
</protein>
<keyword evidence="3" id="KW-0540">Nuclease</keyword>
<dbReference type="Gene3D" id="1.10.340.70">
    <property type="match status" value="1"/>
</dbReference>
<evidence type="ECO:0000259" key="7">
    <source>
        <dbReference type="Pfam" id="PF00078"/>
    </source>
</evidence>
<dbReference type="InterPro" id="IPR041588">
    <property type="entry name" value="Integrase_H2C2"/>
</dbReference>
<keyword evidence="2" id="KW-0548">Nucleotidyltransferase</keyword>
<evidence type="ECO:0000256" key="1">
    <source>
        <dbReference type="ARBA" id="ARBA00012493"/>
    </source>
</evidence>
<dbReference type="GeneID" id="108629313"/>
<dbReference type="Pfam" id="PF00078">
    <property type="entry name" value="RVT_1"/>
    <property type="match status" value="1"/>
</dbReference>
<dbReference type="AlphaFoldDB" id="A0AAJ7J8G5"/>
<dbReference type="GO" id="GO:0003964">
    <property type="term" value="F:RNA-directed DNA polymerase activity"/>
    <property type="evidence" value="ECO:0007669"/>
    <property type="project" value="UniProtKB-KW"/>
</dbReference>
<organism evidence="10 11">
    <name type="scientific">Ceratina calcarata</name>
    <dbReference type="NCBI Taxonomy" id="156304"/>
    <lineage>
        <taxon>Eukaryota</taxon>
        <taxon>Metazoa</taxon>
        <taxon>Ecdysozoa</taxon>
        <taxon>Arthropoda</taxon>
        <taxon>Hexapoda</taxon>
        <taxon>Insecta</taxon>
        <taxon>Pterygota</taxon>
        <taxon>Neoptera</taxon>
        <taxon>Endopterygota</taxon>
        <taxon>Hymenoptera</taxon>
        <taxon>Apocrita</taxon>
        <taxon>Aculeata</taxon>
        <taxon>Apoidea</taxon>
        <taxon>Anthophila</taxon>
        <taxon>Apidae</taxon>
        <taxon>Ceratina</taxon>
        <taxon>Zadontomerus</taxon>
    </lineage>
</organism>
<dbReference type="CDD" id="cd01647">
    <property type="entry name" value="RT_LTR"/>
    <property type="match status" value="1"/>
</dbReference>
<evidence type="ECO:0000259" key="9">
    <source>
        <dbReference type="Pfam" id="PF17921"/>
    </source>
</evidence>
<dbReference type="InterPro" id="IPR043128">
    <property type="entry name" value="Rev_trsase/Diguanyl_cyclase"/>
</dbReference>
<dbReference type="GO" id="GO:0004519">
    <property type="term" value="F:endonuclease activity"/>
    <property type="evidence" value="ECO:0007669"/>
    <property type="project" value="UniProtKB-KW"/>
</dbReference>
<accession>A0AAJ7J8G5</accession>
<evidence type="ECO:0000313" key="10">
    <source>
        <dbReference type="Proteomes" id="UP000694925"/>
    </source>
</evidence>
<dbReference type="Gene3D" id="3.10.20.370">
    <property type="match status" value="1"/>
</dbReference>
<dbReference type="FunFam" id="3.30.70.270:FF:000020">
    <property type="entry name" value="Transposon Tf2-6 polyprotein-like Protein"/>
    <property type="match status" value="1"/>
</dbReference>
<dbReference type="PANTHER" id="PTHR37984">
    <property type="entry name" value="PROTEIN CBG26694"/>
    <property type="match status" value="1"/>
</dbReference>
<keyword evidence="4" id="KW-0255">Endonuclease</keyword>
<dbReference type="Pfam" id="PF17919">
    <property type="entry name" value="RT_RNaseH_2"/>
    <property type="match status" value="1"/>
</dbReference>
<dbReference type="InterPro" id="IPR041577">
    <property type="entry name" value="RT_RNaseH_2"/>
</dbReference>
<dbReference type="Pfam" id="PF17921">
    <property type="entry name" value="Integrase_H2C2"/>
    <property type="match status" value="1"/>
</dbReference>
<dbReference type="Gene3D" id="3.30.70.270">
    <property type="match status" value="2"/>
</dbReference>
<dbReference type="RefSeq" id="XP_017887400.1">
    <property type="nucleotide sequence ID" value="XM_018031911.1"/>
</dbReference>
<dbReference type="InterPro" id="IPR000477">
    <property type="entry name" value="RT_dom"/>
</dbReference>
<keyword evidence="4" id="KW-0378">Hydrolase</keyword>